<evidence type="ECO:0000256" key="2">
    <source>
        <dbReference type="ARBA" id="ARBA00004229"/>
    </source>
</evidence>
<keyword evidence="4" id="KW-0150">Chloroplast</keyword>
<evidence type="ECO:0000256" key="9">
    <source>
        <dbReference type="ARBA" id="ARBA00022946"/>
    </source>
</evidence>
<dbReference type="STRING" id="307507.A0A2V0P941"/>
<name>A0A2V0P941_9CHLO</name>
<comment type="subcellular location">
    <subcellularLocation>
        <location evidence="1">Membrane</location>
        <topology evidence="1">Multi-pass membrane protein</topology>
    </subcellularLocation>
    <subcellularLocation>
        <location evidence="2">Plastid</location>
        <location evidence="2">Chloroplast</location>
    </subcellularLocation>
</comment>
<proteinExistence type="inferred from homology"/>
<evidence type="ECO:0000256" key="7">
    <source>
        <dbReference type="ARBA" id="ARBA00022692"/>
    </source>
</evidence>
<dbReference type="GO" id="GO:0006508">
    <property type="term" value="P:proteolysis"/>
    <property type="evidence" value="ECO:0007669"/>
    <property type="project" value="UniProtKB-KW"/>
</dbReference>
<keyword evidence="12 14" id="KW-0472">Membrane</keyword>
<keyword evidence="10 14" id="KW-1133">Transmembrane helix</keyword>
<evidence type="ECO:0000313" key="16">
    <source>
        <dbReference type="EMBL" id="GBF95462.1"/>
    </source>
</evidence>
<evidence type="ECO:0000256" key="8">
    <source>
        <dbReference type="ARBA" id="ARBA00022801"/>
    </source>
</evidence>
<feature type="transmembrane region" description="Helical" evidence="14">
    <location>
        <begin position="562"/>
        <end position="587"/>
    </location>
</feature>
<feature type="region of interest" description="Disordered" evidence="13">
    <location>
        <begin position="272"/>
        <end position="298"/>
    </location>
</feature>
<feature type="transmembrane region" description="Helical" evidence="14">
    <location>
        <begin position="516"/>
        <end position="537"/>
    </location>
</feature>
<keyword evidence="6 16" id="KW-0645">Protease</keyword>
<evidence type="ECO:0000256" key="3">
    <source>
        <dbReference type="ARBA" id="ARBA00007931"/>
    </source>
</evidence>
<dbReference type="InterPro" id="IPR008915">
    <property type="entry name" value="Peptidase_M50"/>
</dbReference>
<dbReference type="Pfam" id="PF02163">
    <property type="entry name" value="Peptidase_M50"/>
    <property type="match status" value="1"/>
</dbReference>
<dbReference type="InParanoid" id="A0A2V0P941"/>
<evidence type="ECO:0000259" key="15">
    <source>
        <dbReference type="Pfam" id="PF02163"/>
    </source>
</evidence>
<dbReference type="PANTHER" id="PTHR31412">
    <property type="entry name" value="ZINC METALLOPROTEASE EGY1"/>
    <property type="match status" value="1"/>
</dbReference>
<evidence type="ECO:0000256" key="13">
    <source>
        <dbReference type="SAM" id="MobiDB-lite"/>
    </source>
</evidence>
<evidence type="ECO:0000256" key="12">
    <source>
        <dbReference type="ARBA" id="ARBA00023136"/>
    </source>
</evidence>
<dbReference type="GO" id="GO:0016020">
    <property type="term" value="C:membrane"/>
    <property type="evidence" value="ECO:0007669"/>
    <property type="project" value="UniProtKB-SubCell"/>
</dbReference>
<dbReference type="OrthoDB" id="195057at2759"/>
<dbReference type="FunCoup" id="A0A2V0P941">
    <property type="interactions" value="521"/>
</dbReference>
<evidence type="ECO:0000256" key="4">
    <source>
        <dbReference type="ARBA" id="ARBA00022528"/>
    </source>
</evidence>
<keyword evidence="5" id="KW-0934">Plastid</keyword>
<feature type="transmembrane region" description="Helical" evidence="14">
    <location>
        <begin position="448"/>
        <end position="471"/>
    </location>
</feature>
<comment type="caution">
    <text evidence="16">The sequence shown here is derived from an EMBL/GenBank/DDBJ whole genome shotgun (WGS) entry which is preliminary data.</text>
</comment>
<feature type="compositionally biased region" description="Low complexity" evidence="13">
    <location>
        <begin position="286"/>
        <end position="298"/>
    </location>
</feature>
<keyword evidence="9" id="KW-0809">Transit peptide</keyword>
<evidence type="ECO:0000256" key="1">
    <source>
        <dbReference type="ARBA" id="ARBA00004141"/>
    </source>
</evidence>
<keyword evidence="8" id="KW-0378">Hydrolase</keyword>
<keyword evidence="7 14" id="KW-0812">Transmembrane</keyword>
<protein>
    <submittedName>
        <fullName evidence="16">Zinc metalloprotease chloroplastic-like</fullName>
    </submittedName>
</protein>
<accession>A0A2V0P941</accession>
<keyword evidence="17" id="KW-1185">Reference proteome</keyword>
<feature type="transmembrane region" description="Helical" evidence="14">
    <location>
        <begin position="328"/>
        <end position="349"/>
    </location>
</feature>
<dbReference type="Proteomes" id="UP000247498">
    <property type="component" value="Unassembled WGS sequence"/>
</dbReference>
<evidence type="ECO:0000256" key="11">
    <source>
        <dbReference type="ARBA" id="ARBA00023049"/>
    </source>
</evidence>
<evidence type="ECO:0000256" key="10">
    <source>
        <dbReference type="ARBA" id="ARBA00022989"/>
    </source>
</evidence>
<dbReference type="CDD" id="cd06160">
    <property type="entry name" value="S2P-M50_like_2"/>
    <property type="match status" value="1"/>
</dbReference>
<evidence type="ECO:0000256" key="6">
    <source>
        <dbReference type="ARBA" id="ARBA00022670"/>
    </source>
</evidence>
<dbReference type="AlphaFoldDB" id="A0A2V0P941"/>
<comment type="similarity">
    <text evidence="3">Belongs to the peptidase M50B family.</text>
</comment>
<feature type="domain" description="Peptidase M50" evidence="15">
    <location>
        <begin position="395"/>
        <end position="555"/>
    </location>
</feature>
<keyword evidence="11 16" id="KW-0482">Metalloprotease</keyword>
<feature type="transmembrane region" description="Helical" evidence="14">
    <location>
        <begin position="483"/>
        <end position="504"/>
    </location>
</feature>
<organism evidence="16 17">
    <name type="scientific">Raphidocelis subcapitata</name>
    <dbReference type="NCBI Taxonomy" id="307507"/>
    <lineage>
        <taxon>Eukaryota</taxon>
        <taxon>Viridiplantae</taxon>
        <taxon>Chlorophyta</taxon>
        <taxon>core chlorophytes</taxon>
        <taxon>Chlorophyceae</taxon>
        <taxon>CS clade</taxon>
        <taxon>Sphaeropleales</taxon>
        <taxon>Selenastraceae</taxon>
        <taxon>Raphidocelis</taxon>
    </lineage>
</organism>
<dbReference type="EMBL" id="BDRX01000064">
    <property type="protein sequence ID" value="GBF95462.1"/>
    <property type="molecule type" value="Genomic_DNA"/>
</dbReference>
<evidence type="ECO:0000256" key="14">
    <source>
        <dbReference type="SAM" id="Phobius"/>
    </source>
</evidence>
<evidence type="ECO:0000256" key="5">
    <source>
        <dbReference type="ARBA" id="ARBA00022640"/>
    </source>
</evidence>
<gene>
    <name evidence="16" type="ORF">Rsub_08424</name>
</gene>
<evidence type="ECO:0000313" key="17">
    <source>
        <dbReference type="Proteomes" id="UP000247498"/>
    </source>
</evidence>
<dbReference type="InterPro" id="IPR044838">
    <property type="entry name" value="EGY1-like"/>
</dbReference>
<dbReference type="PANTHER" id="PTHR31412:SF0">
    <property type="entry name" value="ZINC METALLOPROTEASE EGY1, CHLOROPLASTIC-RELATED"/>
    <property type="match status" value="1"/>
</dbReference>
<dbReference type="GO" id="GO:0008237">
    <property type="term" value="F:metallopeptidase activity"/>
    <property type="evidence" value="ECO:0007669"/>
    <property type="project" value="UniProtKB-KW"/>
</dbReference>
<sequence length="643" mass="67479">MQLQRGQAFGPVARGVGARRTGLRLPRGPLSVVGDCCSSSTTARAAAPAGRRARTIACRSTSDDGQNARIKSTLADLDALLGIQEEAKPSEKETAADAAAAAASPLSPEALQSAVAEEMQKLVAREGITSPELEGVVTEQMKKILDRAKMLADEQTKEGASGVAADGQKQALRQDFENLLNIFFSGESGVDKADMQRLRESGVFGPLSFWVTEMRNLQEPSELSQGGRQVGYLVRGNLRKPRLEVFDALCAKVAELFGDKYEVLMIEDPEAVDPEDAPLPRPQTPSSSGAESSSGRGAAAAPEDAVRVAFQIVPAAAAVPPQGSGWKVAVAGVLLLFFLASCVQLSLVANITKLPKETLEYFANPDNINNDVLPPGLDTWDPAPYLACAAPIFTSLLGVNFLHEVGHRIAASVRGVKLGPTFFIPNLQIGSFGAITPIASLLKGRRDLWDVAAAGPIAGGLASIALLFIGLQQSHSGGLPQELLVPVPTQLFQGSLLLGSAARFALGEAAMSRTEVLISPLVIAGWCGLVTTSLNLLPVGNLDGGRMMQAAFGSQALSLSSFFVYVGLGLGLLGSSLSLPFGLYVLICQRNAEKYVKDSVTGVATPKQIATAAAVLTAILILVPLAPEFAQQMGVGPTNNMFM</sequence>
<feature type="transmembrane region" description="Helical" evidence="14">
    <location>
        <begin position="608"/>
        <end position="626"/>
    </location>
</feature>
<dbReference type="GO" id="GO:0009507">
    <property type="term" value="C:chloroplast"/>
    <property type="evidence" value="ECO:0007669"/>
    <property type="project" value="UniProtKB-SubCell"/>
</dbReference>
<reference evidence="16 17" key="1">
    <citation type="journal article" date="2018" name="Sci. Rep.">
        <title>Raphidocelis subcapitata (=Pseudokirchneriella subcapitata) provides an insight into genome evolution and environmental adaptations in the Sphaeropleales.</title>
        <authorList>
            <person name="Suzuki S."/>
            <person name="Yamaguchi H."/>
            <person name="Nakajima N."/>
            <person name="Kawachi M."/>
        </authorList>
    </citation>
    <scope>NUCLEOTIDE SEQUENCE [LARGE SCALE GENOMIC DNA]</scope>
    <source>
        <strain evidence="16 17">NIES-35</strain>
    </source>
</reference>